<dbReference type="InterPro" id="IPR010334">
    <property type="entry name" value="Dcp1"/>
</dbReference>
<dbReference type="Proteomes" id="UP000027586">
    <property type="component" value="Unassembled WGS sequence"/>
</dbReference>
<proteinExistence type="inferred from homology"/>
<dbReference type="GO" id="GO:0006397">
    <property type="term" value="P:mRNA processing"/>
    <property type="evidence" value="ECO:0007669"/>
    <property type="project" value="UniProtKB-KW"/>
</dbReference>
<evidence type="ECO:0000313" key="6">
    <source>
        <dbReference type="EMBL" id="CDH51850.1"/>
    </source>
</evidence>
<evidence type="ECO:0000256" key="5">
    <source>
        <dbReference type="SAM" id="MobiDB-lite"/>
    </source>
</evidence>
<keyword evidence="7" id="KW-1185">Reference proteome</keyword>
<dbReference type="Gene3D" id="2.30.29.30">
    <property type="entry name" value="Pleckstrin-homology domain (PH domain)/Phosphotyrosine-binding domain (PTB)"/>
    <property type="match status" value="1"/>
</dbReference>
<comment type="similarity">
    <text evidence="2">Belongs to the DCP1 family.</text>
</comment>
<dbReference type="PANTHER" id="PTHR16290:SF0">
    <property type="entry name" value="DECAPPING PROTEIN 1, ISOFORM A"/>
    <property type="match status" value="1"/>
</dbReference>
<evidence type="ECO:0000256" key="1">
    <source>
        <dbReference type="ARBA" id="ARBA00004496"/>
    </source>
</evidence>
<accession>A0A068RQ50</accession>
<gene>
    <name evidence="6" type="ORF">LCOR_03402.1</name>
</gene>
<comment type="caution">
    <text evidence="6">The sequence shown here is derived from an EMBL/GenBank/DDBJ whole genome shotgun (WGS) entry which is preliminary data.</text>
</comment>
<dbReference type="GO" id="GO:0003729">
    <property type="term" value="F:mRNA binding"/>
    <property type="evidence" value="ECO:0007669"/>
    <property type="project" value="TreeGrafter"/>
</dbReference>
<dbReference type="AlphaFoldDB" id="A0A068RQ50"/>
<reference evidence="6" key="1">
    <citation type="submission" date="2013-08" db="EMBL/GenBank/DDBJ databases">
        <title>Gene expansion shapes genome architecture in the human pathogen Lichtheimia corymbifera: an evolutionary genomics analysis in the ancient terrestrial Mucorales (Mucoromycotina).</title>
        <authorList>
            <person name="Schwartze V.U."/>
            <person name="Winter S."/>
            <person name="Shelest E."/>
            <person name="Marcet-Houben M."/>
            <person name="Horn F."/>
            <person name="Wehner S."/>
            <person name="Hoffmann K."/>
            <person name="Riege K."/>
            <person name="Sammeth M."/>
            <person name="Nowrousian M."/>
            <person name="Valiante V."/>
            <person name="Linde J."/>
            <person name="Jacobsen I.D."/>
            <person name="Marz M."/>
            <person name="Brakhage A.A."/>
            <person name="Gabaldon T."/>
            <person name="Bocker S."/>
            <person name="Voigt K."/>
        </authorList>
    </citation>
    <scope>NUCLEOTIDE SEQUENCE [LARGE SCALE GENOMIC DNA]</scope>
    <source>
        <strain evidence="6">FSU 9682</strain>
    </source>
</reference>
<feature type="region of interest" description="Disordered" evidence="5">
    <location>
        <begin position="257"/>
        <end position="394"/>
    </location>
</feature>
<evidence type="ECO:0000313" key="7">
    <source>
        <dbReference type="Proteomes" id="UP000027586"/>
    </source>
</evidence>
<feature type="region of interest" description="Disordered" evidence="5">
    <location>
        <begin position="173"/>
        <end position="240"/>
    </location>
</feature>
<dbReference type="GO" id="GO:0000290">
    <property type="term" value="P:deadenylation-dependent decapping of nuclear-transcribed mRNA"/>
    <property type="evidence" value="ECO:0007669"/>
    <property type="project" value="InterPro"/>
</dbReference>
<evidence type="ECO:0000256" key="3">
    <source>
        <dbReference type="ARBA" id="ARBA00022490"/>
    </source>
</evidence>
<dbReference type="STRING" id="1263082.A0A068RQ50"/>
<feature type="compositionally biased region" description="Pro residues" evidence="5">
    <location>
        <begin position="265"/>
        <end position="279"/>
    </location>
</feature>
<dbReference type="CDD" id="cd13182">
    <property type="entry name" value="EVH1-like_Dcp1"/>
    <property type="match status" value="1"/>
</dbReference>
<dbReference type="SUPFAM" id="SSF50729">
    <property type="entry name" value="PH domain-like"/>
    <property type="match status" value="1"/>
</dbReference>
<keyword evidence="4" id="KW-0507">mRNA processing</keyword>
<dbReference type="Pfam" id="PF06058">
    <property type="entry name" value="DCP1"/>
    <property type="match status" value="1"/>
</dbReference>
<feature type="compositionally biased region" description="Pro residues" evidence="5">
    <location>
        <begin position="205"/>
        <end position="225"/>
    </location>
</feature>
<dbReference type="GO" id="GO:0008047">
    <property type="term" value="F:enzyme activator activity"/>
    <property type="evidence" value="ECO:0007669"/>
    <property type="project" value="InterPro"/>
</dbReference>
<evidence type="ECO:0000256" key="2">
    <source>
        <dbReference type="ARBA" id="ARBA00008778"/>
    </source>
</evidence>
<dbReference type="PANTHER" id="PTHR16290">
    <property type="entry name" value="TRANSCRIPTION FACTOR SMIF DECAPPING ENZYME DCP1"/>
    <property type="match status" value="1"/>
</dbReference>
<dbReference type="InterPro" id="IPR011993">
    <property type="entry name" value="PH-like_dom_sf"/>
</dbReference>
<dbReference type="OrthoDB" id="440673at2759"/>
<protein>
    <submittedName>
        <fullName evidence="6">Uncharacterized protein</fullName>
    </submittedName>
</protein>
<sequence length="439" mass="49110">MDLEERAKLNLTVLKRHDPSISDICDQSPHAVVYKFIRDKNGWDKMGMEGVLFLVHRETSPKYALCILNRISMDNFWLYLSDIVDISLNEEFVMCQTSEGKACGLWLFEEKDRQRFVDRILQLRKQEQDQVDILKFFGRATITSQSPANEPKPENQQQQHASELLKLLQPNKATDDQGVKQQQQQQPMPQPPQPPMNHSNNHYSQPPPMMFGGHPPPPPPPPPSQPYHHQYPHHPYPNPMEDMAAAVAHVNEYPMMYPQHQSSPMRPPPPPTHPPPPPTSSTAADGELAKSLFPGSSLHPAAAASPQKTASLLQALQGGGTNGPVPVSSTSSPRNSPYLLGNRPWPSPAAAAVGAGGNYSSPLSNAPPLTSQQVMDLTQTELDRRMQEGQPTLSKPEFIQQFLNMVKNDPSFLDTLYDRYRNDRPSTNKGKQTPLRYPQ</sequence>
<dbReference type="VEuPathDB" id="FungiDB:LCOR_03402.1"/>
<evidence type="ECO:0000256" key="4">
    <source>
        <dbReference type="ARBA" id="ARBA00022664"/>
    </source>
</evidence>
<name>A0A068RQ50_9FUNG</name>
<dbReference type="GO" id="GO:0031087">
    <property type="term" value="P:deadenylation-independent decapping of nuclear-transcribed mRNA"/>
    <property type="evidence" value="ECO:0007669"/>
    <property type="project" value="TreeGrafter"/>
</dbReference>
<keyword evidence="3" id="KW-0963">Cytoplasm</keyword>
<feature type="region of interest" description="Disordered" evidence="5">
    <location>
        <begin position="419"/>
        <end position="439"/>
    </location>
</feature>
<organism evidence="6 7">
    <name type="scientific">Lichtheimia corymbifera JMRC:FSU:9682</name>
    <dbReference type="NCBI Taxonomy" id="1263082"/>
    <lineage>
        <taxon>Eukaryota</taxon>
        <taxon>Fungi</taxon>
        <taxon>Fungi incertae sedis</taxon>
        <taxon>Mucoromycota</taxon>
        <taxon>Mucoromycotina</taxon>
        <taxon>Mucoromycetes</taxon>
        <taxon>Mucorales</taxon>
        <taxon>Lichtheimiaceae</taxon>
        <taxon>Lichtheimia</taxon>
    </lineage>
</organism>
<dbReference type="GO" id="GO:0000932">
    <property type="term" value="C:P-body"/>
    <property type="evidence" value="ECO:0007669"/>
    <property type="project" value="TreeGrafter"/>
</dbReference>
<dbReference type="EMBL" id="CBTN010000011">
    <property type="protein sequence ID" value="CDH51850.1"/>
    <property type="molecule type" value="Genomic_DNA"/>
</dbReference>
<feature type="compositionally biased region" description="Polar residues" evidence="5">
    <location>
        <begin position="358"/>
        <end position="380"/>
    </location>
</feature>
<comment type="subcellular location">
    <subcellularLocation>
        <location evidence="1">Cytoplasm</location>
    </subcellularLocation>
</comment>